<dbReference type="GO" id="GO:0003676">
    <property type="term" value="F:nucleic acid binding"/>
    <property type="evidence" value="ECO:0007669"/>
    <property type="project" value="InterPro"/>
</dbReference>
<dbReference type="InterPro" id="IPR029063">
    <property type="entry name" value="SAM-dependent_MTases_sf"/>
</dbReference>
<dbReference type="Gene3D" id="3.40.50.150">
    <property type="entry name" value="Vaccinia Virus protein VP39"/>
    <property type="match status" value="1"/>
</dbReference>
<sequence length="235" mass="26420">MKKTKSFDFKQFKIEGGYSGMPVSTDGVLLGAWANIEQAKTLLDIGTGTGLLSLMCAQRNSLVNIEAIDIDQHALEAAKFNFEQSLWSERLTLNDGDILCHNFEHSFDAIICNPPYFNNGEQAQAKSRATARHTDSLRHDDLLKRCMSLLNEQGTASFVLPKVEGEIFVELAKQQGWVVQRLCYVKPTERKEANRLLIQIGKNGNRTECSELTIHHNGSYSDEFVALTQAFYLKM</sequence>
<comment type="caution">
    <text evidence="8">The sequence shown here is derived from an EMBL/GenBank/DDBJ whole genome shotgun (WGS) entry which is preliminary data.</text>
</comment>
<evidence type="ECO:0000256" key="1">
    <source>
        <dbReference type="ARBA" id="ARBA00022490"/>
    </source>
</evidence>
<evidence type="ECO:0000256" key="3">
    <source>
        <dbReference type="ARBA" id="ARBA00022679"/>
    </source>
</evidence>
<reference evidence="8 9" key="1">
    <citation type="submission" date="2018-12" db="EMBL/GenBank/DDBJ databases">
        <title>Vibrio sp. isolated from China Sea.</title>
        <authorList>
            <person name="Li Y."/>
        </authorList>
    </citation>
    <scope>NUCLEOTIDE SEQUENCE [LARGE SCALE GENOMIC DNA]</scope>
    <source>
        <strain evidence="8 9">BEI207</strain>
    </source>
</reference>
<proteinExistence type="inferred from homology"/>
<organism evidence="8 9">
    <name type="scientific">Vibrio aquaticus</name>
    <dbReference type="NCBI Taxonomy" id="2496559"/>
    <lineage>
        <taxon>Bacteria</taxon>
        <taxon>Pseudomonadati</taxon>
        <taxon>Pseudomonadota</taxon>
        <taxon>Gammaproteobacteria</taxon>
        <taxon>Vibrionales</taxon>
        <taxon>Vibrionaceae</taxon>
        <taxon>Vibrio</taxon>
    </lineage>
</organism>
<dbReference type="AlphaFoldDB" id="A0A3S0PMK4"/>
<dbReference type="GO" id="GO:0005737">
    <property type="term" value="C:cytoplasm"/>
    <property type="evidence" value="ECO:0007669"/>
    <property type="project" value="UniProtKB-SubCell"/>
</dbReference>
<evidence type="ECO:0000259" key="7">
    <source>
        <dbReference type="Pfam" id="PF05175"/>
    </source>
</evidence>
<feature type="domain" description="Methyltransferase small" evidence="7">
    <location>
        <begin position="38"/>
        <end position="122"/>
    </location>
</feature>
<dbReference type="PANTHER" id="PTHR47739">
    <property type="entry name" value="TRNA1(VAL) (ADENINE(37)-N6)-METHYLTRANSFERASE"/>
    <property type="match status" value="1"/>
</dbReference>
<dbReference type="PRINTS" id="PR00507">
    <property type="entry name" value="N12N6MTFRASE"/>
</dbReference>
<dbReference type="InterPro" id="IPR022882">
    <property type="entry name" value="tRNA_adenine-N6_MeTrfase"/>
</dbReference>
<dbReference type="PROSITE" id="PS00092">
    <property type="entry name" value="N6_MTASE"/>
    <property type="match status" value="1"/>
</dbReference>
<keyword evidence="5 6" id="KW-0819">tRNA processing</keyword>
<dbReference type="EMBL" id="RXZH01000006">
    <property type="protein sequence ID" value="RTZ15045.1"/>
    <property type="molecule type" value="Genomic_DNA"/>
</dbReference>
<dbReference type="OrthoDB" id="5383291at2"/>
<dbReference type="Pfam" id="PF05175">
    <property type="entry name" value="MTS"/>
    <property type="match status" value="1"/>
</dbReference>
<dbReference type="PANTHER" id="PTHR47739:SF1">
    <property type="entry name" value="TRNA1(VAL) (ADENINE(37)-N6)-METHYLTRANSFERASE"/>
    <property type="match status" value="1"/>
</dbReference>
<keyword evidence="4 6" id="KW-0949">S-adenosyl-L-methionine</keyword>
<keyword evidence="2 6" id="KW-0489">Methyltransferase</keyword>
<name>A0A3S0PMK4_9VIBR</name>
<dbReference type="InterPro" id="IPR002052">
    <property type="entry name" value="DNA_methylase_N6_adenine_CS"/>
</dbReference>
<dbReference type="CDD" id="cd02440">
    <property type="entry name" value="AdoMet_MTases"/>
    <property type="match status" value="1"/>
</dbReference>
<dbReference type="RefSeq" id="WP_126575068.1">
    <property type="nucleotide sequence ID" value="NZ_RXZH01000006.1"/>
</dbReference>
<dbReference type="HAMAP" id="MF_01872">
    <property type="entry name" value="tRNA_methyltr_YfiC"/>
    <property type="match status" value="1"/>
</dbReference>
<dbReference type="InterPro" id="IPR050210">
    <property type="entry name" value="tRNA_Adenine-N(6)_MTase"/>
</dbReference>
<dbReference type="GO" id="GO:0016430">
    <property type="term" value="F:tRNA (adenine-N6)-methyltransferase activity"/>
    <property type="evidence" value="ECO:0007669"/>
    <property type="project" value="UniProtKB-UniRule"/>
</dbReference>
<dbReference type="InterPro" id="IPR007848">
    <property type="entry name" value="Small_mtfrase_dom"/>
</dbReference>
<dbReference type="EC" id="2.1.1.223" evidence="6"/>
<evidence type="ECO:0000313" key="8">
    <source>
        <dbReference type="EMBL" id="RTZ15045.1"/>
    </source>
</evidence>
<evidence type="ECO:0000256" key="4">
    <source>
        <dbReference type="ARBA" id="ARBA00022691"/>
    </source>
</evidence>
<dbReference type="Proteomes" id="UP000268973">
    <property type="component" value="Unassembled WGS sequence"/>
</dbReference>
<evidence type="ECO:0000256" key="5">
    <source>
        <dbReference type="ARBA" id="ARBA00022694"/>
    </source>
</evidence>
<keyword evidence="3 6" id="KW-0808">Transferase</keyword>
<dbReference type="SUPFAM" id="SSF53335">
    <property type="entry name" value="S-adenosyl-L-methionine-dependent methyltransferases"/>
    <property type="match status" value="1"/>
</dbReference>
<comment type="function">
    <text evidence="6">Specifically methylates the adenine in position 37 of tRNA(1)(Val) (anticodon cmo5UAC).</text>
</comment>
<protein>
    <recommendedName>
        <fullName evidence="6">tRNA1(Val) (adenine(37)-N6)-methyltransferase</fullName>
        <ecNumber evidence="6">2.1.1.223</ecNumber>
    </recommendedName>
    <alternativeName>
        <fullName evidence="6">tRNA m6A37 methyltransferase</fullName>
    </alternativeName>
</protein>
<gene>
    <name evidence="8" type="ORF">EJ063_14480</name>
</gene>
<comment type="subcellular location">
    <subcellularLocation>
        <location evidence="6">Cytoplasm</location>
    </subcellularLocation>
</comment>
<comment type="catalytic activity">
    <reaction evidence="6">
        <text>adenosine(37) in tRNA1(Val) + S-adenosyl-L-methionine = N(6)-methyladenosine(37) in tRNA1(Val) + S-adenosyl-L-homocysteine + H(+)</text>
        <dbReference type="Rhea" id="RHEA:43160"/>
        <dbReference type="Rhea" id="RHEA-COMP:10369"/>
        <dbReference type="Rhea" id="RHEA-COMP:10370"/>
        <dbReference type="ChEBI" id="CHEBI:15378"/>
        <dbReference type="ChEBI" id="CHEBI:57856"/>
        <dbReference type="ChEBI" id="CHEBI:59789"/>
        <dbReference type="ChEBI" id="CHEBI:74411"/>
        <dbReference type="ChEBI" id="CHEBI:74449"/>
        <dbReference type="EC" id="2.1.1.223"/>
    </reaction>
</comment>
<dbReference type="GO" id="GO:0008033">
    <property type="term" value="P:tRNA processing"/>
    <property type="evidence" value="ECO:0007669"/>
    <property type="project" value="UniProtKB-UniRule"/>
</dbReference>
<accession>A0A3S0PMK4</accession>
<evidence type="ECO:0000313" key="9">
    <source>
        <dbReference type="Proteomes" id="UP000268973"/>
    </source>
</evidence>
<keyword evidence="9" id="KW-1185">Reference proteome</keyword>
<evidence type="ECO:0000256" key="2">
    <source>
        <dbReference type="ARBA" id="ARBA00022603"/>
    </source>
</evidence>
<keyword evidence="1 6" id="KW-0963">Cytoplasm</keyword>
<evidence type="ECO:0000256" key="6">
    <source>
        <dbReference type="HAMAP-Rule" id="MF_01872"/>
    </source>
</evidence>
<comment type="similarity">
    <text evidence="6">Belongs to the methyltransferase superfamily. tRNA (adenine-N(6)-)-methyltransferase family.</text>
</comment>
<dbReference type="GO" id="GO:0032259">
    <property type="term" value="P:methylation"/>
    <property type="evidence" value="ECO:0007669"/>
    <property type="project" value="UniProtKB-KW"/>
</dbReference>